<organism evidence="6 7">
    <name type="scientific">Rhizobium alvei</name>
    <dbReference type="NCBI Taxonomy" id="1132659"/>
    <lineage>
        <taxon>Bacteria</taxon>
        <taxon>Pseudomonadati</taxon>
        <taxon>Pseudomonadota</taxon>
        <taxon>Alphaproteobacteria</taxon>
        <taxon>Hyphomicrobiales</taxon>
        <taxon>Rhizobiaceae</taxon>
        <taxon>Rhizobium/Agrobacterium group</taxon>
        <taxon>Rhizobium</taxon>
    </lineage>
</organism>
<dbReference type="PRINTS" id="PR00039">
    <property type="entry name" value="HTHLYSR"/>
</dbReference>
<dbReference type="EMBL" id="JAUOZU010000001">
    <property type="protein sequence ID" value="MDO6962820.1"/>
    <property type="molecule type" value="Genomic_DNA"/>
</dbReference>
<feature type="domain" description="HTH lysR-type" evidence="5">
    <location>
        <begin position="6"/>
        <end position="63"/>
    </location>
</feature>
<evidence type="ECO:0000256" key="4">
    <source>
        <dbReference type="ARBA" id="ARBA00023163"/>
    </source>
</evidence>
<sequence>MAEHPLDLGWLRIFAEVGKSGNLTVAAERLKLTQPGVSYQIRRIEEQLGVPLLIRHHRGIDLTQEGKRLHALALRQVEEIDALAREIRGTRNRPTVRLHTDYAFASLWMMPRMQSFRDRHPEINLQIIATQNPAVQVKETDDVSVTFGSRAEAGPGAILLLSEQVTPVCAPGFAARLTENPTMADLARTRLIHLDNAAASWFDWSHYFLQLGHQRAGNRDEGDLSFNTYSLVIQAAIGEQGVALGWAGLVDPLIESGVLVTAGPTISAEDRGYWLVASPRKQASAEKLVTWLLDHQSH</sequence>
<dbReference type="SUPFAM" id="SSF53850">
    <property type="entry name" value="Periplasmic binding protein-like II"/>
    <property type="match status" value="1"/>
</dbReference>
<evidence type="ECO:0000256" key="2">
    <source>
        <dbReference type="ARBA" id="ARBA00023015"/>
    </source>
</evidence>
<keyword evidence="2" id="KW-0805">Transcription regulation</keyword>
<evidence type="ECO:0000256" key="1">
    <source>
        <dbReference type="ARBA" id="ARBA00009437"/>
    </source>
</evidence>
<evidence type="ECO:0000313" key="6">
    <source>
        <dbReference type="EMBL" id="MDO6962820.1"/>
    </source>
</evidence>
<dbReference type="Gene3D" id="3.40.190.10">
    <property type="entry name" value="Periplasmic binding protein-like II"/>
    <property type="match status" value="2"/>
</dbReference>
<gene>
    <name evidence="6" type="ORF">Q4481_02560</name>
</gene>
<dbReference type="Pfam" id="PF00126">
    <property type="entry name" value="HTH_1"/>
    <property type="match status" value="1"/>
</dbReference>
<dbReference type="PANTHER" id="PTHR30537">
    <property type="entry name" value="HTH-TYPE TRANSCRIPTIONAL REGULATOR"/>
    <property type="match status" value="1"/>
</dbReference>
<evidence type="ECO:0000313" key="7">
    <source>
        <dbReference type="Proteomes" id="UP001174932"/>
    </source>
</evidence>
<accession>A0ABT8YGL3</accession>
<evidence type="ECO:0000256" key="3">
    <source>
        <dbReference type="ARBA" id="ARBA00023125"/>
    </source>
</evidence>
<dbReference type="InterPro" id="IPR058163">
    <property type="entry name" value="LysR-type_TF_proteobact-type"/>
</dbReference>
<dbReference type="Proteomes" id="UP001174932">
    <property type="component" value="Unassembled WGS sequence"/>
</dbReference>
<dbReference type="PROSITE" id="PS50931">
    <property type="entry name" value="HTH_LYSR"/>
    <property type="match status" value="1"/>
</dbReference>
<comment type="similarity">
    <text evidence="1">Belongs to the LysR transcriptional regulatory family.</text>
</comment>
<proteinExistence type="inferred from homology"/>
<dbReference type="InterPro" id="IPR000847">
    <property type="entry name" value="LysR_HTH_N"/>
</dbReference>
<dbReference type="InterPro" id="IPR005119">
    <property type="entry name" value="LysR_subst-bd"/>
</dbReference>
<reference evidence="6" key="1">
    <citation type="journal article" date="2015" name="Int. J. Syst. Evol. Microbiol.">
        <title>Rhizobium alvei sp. nov., isolated from a freshwater river.</title>
        <authorList>
            <person name="Sheu S.Y."/>
            <person name="Huang H.W."/>
            <person name="Young C.C."/>
            <person name="Chen W.M."/>
        </authorList>
    </citation>
    <scope>NUCLEOTIDE SEQUENCE</scope>
    <source>
        <strain evidence="6">TNR-22</strain>
    </source>
</reference>
<evidence type="ECO:0000259" key="5">
    <source>
        <dbReference type="PROSITE" id="PS50931"/>
    </source>
</evidence>
<dbReference type="RefSeq" id="WP_304374690.1">
    <property type="nucleotide sequence ID" value="NZ_JAUOZU010000001.1"/>
</dbReference>
<reference evidence="6" key="2">
    <citation type="submission" date="2023-07" db="EMBL/GenBank/DDBJ databases">
        <authorList>
            <person name="Shen H."/>
        </authorList>
    </citation>
    <scope>NUCLEOTIDE SEQUENCE</scope>
    <source>
        <strain evidence="6">TNR-22</strain>
    </source>
</reference>
<keyword evidence="3" id="KW-0238">DNA-binding</keyword>
<dbReference type="NCBIfam" id="TIGR03418">
    <property type="entry name" value="chol_sulf_TF"/>
    <property type="match status" value="1"/>
</dbReference>
<comment type="caution">
    <text evidence="6">The sequence shown here is derived from an EMBL/GenBank/DDBJ whole genome shotgun (WGS) entry which is preliminary data.</text>
</comment>
<dbReference type="Pfam" id="PF03466">
    <property type="entry name" value="LysR_substrate"/>
    <property type="match status" value="1"/>
</dbReference>
<protein>
    <submittedName>
        <fullName evidence="6">LysR substrate-binding domain-containing protein</fullName>
    </submittedName>
</protein>
<dbReference type="InterPro" id="IPR036390">
    <property type="entry name" value="WH_DNA-bd_sf"/>
</dbReference>
<dbReference type="InterPro" id="IPR017786">
    <property type="entry name" value="TF_choline_sulphate-util"/>
</dbReference>
<keyword evidence="4" id="KW-0804">Transcription</keyword>
<keyword evidence="7" id="KW-1185">Reference proteome</keyword>
<dbReference type="Gene3D" id="1.10.10.10">
    <property type="entry name" value="Winged helix-like DNA-binding domain superfamily/Winged helix DNA-binding domain"/>
    <property type="match status" value="1"/>
</dbReference>
<name>A0ABT8YGL3_9HYPH</name>
<dbReference type="InterPro" id="IPR036388">
    <property type="entry name" value="WH-like_DNA-bd_sf"/>
</dbReference>
<dbReference type="PANTHER" id="PTHR30537:SF26">
    <property type="entry name" value="GLYCINE CLEAVAGE SYSTEM TRANSCRIPTIONAL ACTIVATOR"/>
    <property type="match status" value="1"/>
</dbReference>
<dbReference type="SUPFAM" id="SSF46785">
    <property type="entry name" value="Winged helix' DNA-binding domain"/>
    <property type="match status" value="1"/>
</dbReference>